<keyword evidence="1" id="KW-0812">Transmembrane</keyword>
<organism evidence="3 4">
    <name type="scientific">Ruminococcus gauvreauii</name>
    <dbReference type="NCBI Taxonomy" id="438033"/>
    <lineage>
        <taxon>Bacteria</taxon>
        <taxon>Bacillati</taxon>
        <taxon>Bacillota</taxon>
        <taxon>Clostridia</taxon>
        <taxon>Eubacteriales</taxon>
        <taxon>Oscillospiraceae</taxon>
        <taxon>Ruminococcus</taxon>
    </lineage>
</organism>
<dbReference type="Pfam" id="PF04892">
    <property type="entry name" value="VanZ"/>
    <property type="match status" value="1"/>
</dbReference>
<dbReference type="InterPro" id="IPR016747">
    <property type="entry name" value="Phosphotransbutyrylase"/>
</dbReference>
<feature type="transmembrane region" description="Helical" evidence="1">
    <location>
        <begin position="104"/>
        <end position="121"/>
    </location>
</feature>
<evidence type="ECO:0000256" key="1">
    <source>
        <dbReference type="SAM" id="Phobius"/>
    </source>
</evidence>
<dbReference type="InterPro" id="IPR006976">
    <property type="entry name" value="VanZ-like"/>
</dbReference>
<feature type="domain" description="VanZ-like" evidence="2">
    <location>
        <begin position="16"/>
        <end position="152"/>
    </location>
</feature>
<reference evidence="3" key="1">
    <citation type="journal article" date="2022" name="Cell">
        <title>Design, construction, and in vivo augmentation of a complex gut microbiome.</title>
        <authorList>
            <person name="Cheng A.G."/>
            <person name="Ho P.Y."/>
            <person name="Aranda-Diaz A."/>
            <person name="Jain S."/>
            <person name="Yu F.B."/>
            <person name="Meng X."/>
            <person name="Wang M."/>
            <person name="Iakiviak M."/>
            <person name="Nagashima K."/>
            <person name="Zhao A."/>
            <person name="Murugkar P."/>
            <person name="Patil A."/>
            <person name="Atabakhsh K."/>
            <person name="Weakley A."/>
            <person name="Yan J."/>
            <person name="Brumbaugh A.R."/>
            <person name="Higginbottom S."/>
            <person name="Dimas A."/>
            <person name="Shiver A.L."/>
            <person name="Deutschbauer A."/>
            <person name="Neff N."/>
            <person name="Sonnenburg J.L."/>
            <person name="Huang K.C."/>
            <person name="Fischbach M.A."/>
        </authorList>
    </citation>
    <scope>NUCLEOTIDE SEQUENCE</scope>
    <source>
        <strain evidence="3">DSM 19829</strain>
    </source>
</reference>
<dbReference type="PIRSF" id="PIRSF019083">
    <property type="entry name" value="UCP019083_VanZ"/>
    <property type="match status" value="1"/>
</dbReference>
<keyword evidence="1" id="KW-1133">Transmembrane helix</keyword>
<keyword evidence="4" id="KW-1185">Reference proteome</keyword>
<dbReference type="NCBIfam" id="NF037970">
    <property type="entry name" value="vanZ_1"/>
    <property type="match status" value="1"/>
</dbReference>
<protein>
    <submittedName>
        <fullName evidence="3">VanZ family protein</fullName>
    </submittedName>
</protein>
<evidence type="ECO:0000259" key="2">
    <source>
        <dbReference type="Pfam" id="PF04892"/>
    </source>
</evidence>
<evidence type="ECO:0000313" key="3">
    <source>
        <dbReference type="EMBL" id="UWP58944.1"/>
    </source>
</evidence>
<sequence length="175" mass="19639">MKRFIIFLLKPLSFLPAIIMMYIIFTFSAMPGEESSQLSYKVSYQIVTVGAKILDKDLSVNGVDYYIDKIHVYVRKLAHMAVYFCLAVAISFPLYVYGLRGFPLLIVAGLICFGFACTDEYHQSLVAGRGPSKRDVAIDCVGAFFGITLVRIVCYTALLGSSDGKKKKHRKKKKR</sequence>
<accession>A0ABY5VEA0</accession>
<feature type="transmembrane region" description="Helical" evidence="1">
    <location>
        <begin position="141"/>
        <end position="161"/>
    </location>
</feature>
<dbReference type="RefSeq" id="WP_044982925.1">
    <property type="nucleotide sequence ID" value="NZ_CABLBR010000001.1"/>
</dbReference>
<gene>
    <name evidence="3" type="ORF">NQ502_16455</name>
</gene>
<keyword evidence="1" id="KW-0472">Membrane</keyword>
<evidence type="ECO:0000313" key="4">
    <source>
        <dbReference type="Proteomes" id="UP001060164"/>
    </source>
</evidence>
<feature type="transmembrane region" description="Helical" evidence="1">
    <location>
        <begin position="12"/>
        <end position="30"/>
    </location>
</feature>
<proteinExistence type="predicted"/>
<dbReference type="EMBL" id="CP102290">
    <property type="protein sequence ID" value="UWP58944.1"/>
    <property type="molecule type" value="Genomic_DNA"/>
</dbReference>
<feature type="transmembrane region" description="Helical" evidence="1">
    <location>
        <begin position="77"/>
        <end position="97"/>
    </location>
</feature>
<name>A0ABY5VEA0_9FIRM</name>
<dbReference type="Proteomes" id="UP001060164">
    <property type="component" value="Chromosome"/>
</dbReference>